<evidence type="ECO:0000313" key="1">
    <source>
        <dbReference type="EMBL" id="KAJ8869759.1"/>
    </source>
</evidence>
<evidence type="ECO:0000313" key="2">
    <source>
        <dbReference type="Proteomes" id="UP001159363"/>
    </source>
</evidence>
<protein>
    <submittedName>
        <fullName evidence="1">Uncharacterized protein</fullName>
    </submittedName>
</protein>
<sequence length="127" mass="14129">MKNIQSQKQERGEYTVFEEQVAIKLRKILSPHARDMVQHVKNNTLFQAEMGKYKNPPAVHYPVFLPFTRTFVNPPTCTPSTSVFSECSNLSSTTTNVRATSPLATSGEETTTCEASELIDCDSIGNI</sequence>
<keyword evidence="2" id="KW-1185">Reference proteome</keyword>
<name>A0ABQ9GF65_9NEOP</name>
<comment type="caution">
    <text evidence="1">The sequence shown here is derived from an EMBL/GenBank/DDBJ whole genome shotgun (WGS) entry which is preliminary data.</text>
</comment>
<accession>A0ABQ9GF65</accession>
<organism evidence="1 2">
    <name type="scientific">Dryococelus australis</name>
    <dbReference type="NCBI Taxonomy" id="614101"/>
    <lineage>
        <taxon>Eukaryota</taxon>
        <taxon>Metazoa</taxon>
        <taxon>Ecdysozoa</taxon>
        <taxon>Arthropoda</taxon>
        <taxon>Hexapoda</taxon>
        <taxon>Insecta</taxon>
        <taxon>Pterygota</taxon>
        <taxon>Neoptera</taxon>
        <taxon>Polyneoptera</taxon>
        <taxon>Phasmatodea</taxon>
        <taxon>Verophasmatodea</taxon>
        <taxon>Anareolatae</taxon>
        <taxon>Phasmatidae</taxon>
        <taxon>Eurycanthinae</taxon>
        <taxon>Dryococelus</taxon>
    </lineage>
</organism>
<reference evidence="1 2" key="1">
    <citation type="submission" date="2023-02" db="EMBL/GenBank/DDBJ databases">
        <title>LHISI_Scaffold_Assembly.</title>
        <authorList>
            <person name="Stuart O.P."/>
            <person name="Cleave R."/>
            <person name="Magrath M.J.L."/>
            <person name="Mikheyev A.S."/>
        </authorList>
    </citation>
    <scope>NUCLEOTIDE SEQUENCE [LARGE SCALE GENOMIC DNA]</scope>
    <source>
        <strain evidence="1">Daus_M_001</strain>
        <tissue evidence="1">Leg muscle</tissue>
    </source>
</reference>
<gene>
    <name evidence="1" type="ORF">PR048_028767</name>
</gene>
<dbReference type="EMBL" id="JARBHB010000013">
    <property type="protein sequence ID" value="KAJ8869759.1"/>
    <property type="molecule type" value="Genomic_DNA"/>
</dbReference>
<dbReference type="Proteomes" id="UP001159363">
    <property type="component" value="Chromosome 12"/>
</dbReference>
<proteinExistence type="predicted"/>